<dbReference type="Proteomes" id="UP000184501">
    <property type="component" value="Unassembled WGS sequence"/>
</dbReference>
<dbReference type="Gene3D" id="3.40.50.720">
    <property type="entry name" value="NAD(P)-binding Rossmann-like Domain"/>
    <property type="match status" value="1"/>
</dbReference>
<proteinExistence type="predicted"/>
<dbReference type="InterPro" id="IPR002347">
    <property type="entry name" value="SDR_fam"/>
</dbReference>
<dbReference type="PANTHER" id="PTHR43431:SF7">
    <property type="entry name" value="OXIDOREDUCTASE, SHORT CHAIN DEHYDROGENASE_REDUCTASE FAMILY (AFU_ORTHOLOGUE AFUA_5G14000)"/>
    <property type="match status" value="1"/>
</dbReference>
<evidence type="ECO:0000313" key="1">
    <source>
        <dbReference type="EMBL" id="SHG96893.1"/>
    </source>
</evidence>
<dbReference type="SUPFAM" id="SSF51735">
    <property type="entry name" value="NAD(P)-binding Rossmann-fold domains"/>
    <property type="match status" value="1"/>
</dbReference>
<dbReference type="CDD" id="cd05233">
    <property type="entry name" value="SDR_c"/>
    <property type="match status" value="1"/>
</dbReference>
<protein>
    <submittedName>
        <fullName evidence="1">Short-chain dehydrogenase</fullName>
    </submittedName>
</protein>
<reference evidence="1 2" key="1">
    <citation type="submission" date="2016-11" db="EMBL/GenBank/DDBJ databases">
        <authorList>
            <person name="Jaros S."/>
            <person name="Januszkiewicz K."/>
            <person name="Wedrychowicz H."/>
        </authorList>
    </citation>
    <scope>NUCLEOTIDE SEQUENCE [LARGE SCALE GENOMIC DNA]</scope>
    <source>
        <strain evidence="1 2">DSM 44523</strain>
    </source>
</reference>
<dbReference type="OrthoDB" id="9799818at2"/>
<organism evidence="1 2">
    <name type="scientific">Streptoalloteichus hindustanus</name>
    <dbReference type="NCBI Taxonomy" id="2017"/>
    <lineage>
        <taxon>Bacteria</taxon>
        <taxon>Bacillati</taxon>
        <taxon>Actinomycetota</taxon>
        <taxon>Actinomycetes</taxon>
        <taxon>Pseudonocardiales</taxon>
        <taxon>Pseudonocardiaceae</taxon>
        <taxon>Streptoalloteichus</taxon>
    </lineage>
</organism>
<dbReference type="RefSeq" id="WP_073489819.1">
    <property type="nucleotide sequence ID" value="NZ_FQVN01000017.1"/>
</dbReference>
<dbReference type="PANTHER" id="PTHR43431">
    <property type="entry name" value="OXIDOREDUCTASE, SHORT CHAIN DEHYDROGENASE/REDUCTASE FAMILY (AFU_ORTHOLOGUE AFUA_5G14000)"/>
    <property type="match status" value="1"/>
</dbReference>
<evidence type="ECO:0000313" key="2">
    <source>
        <dbReference type="Proteomes" id="UP000184501"/>
    </source>
</evidence>
<accession>A0A1M5P6P2</accession>
<sequence>MSRTIAVFGAGPGLGRSIAIRFGREGFRVALVARRRDRLDALVAELAAQGVEAAAFPADLSDPNGVLAVVDAITARFGSLDVVYYGPSGLERGLLPVPVLDVDSASIDGYLDLMLRTPIALVRAVLPGMRERGEGGLLFAAGVSAKYPVPFMGNVGIVLAGLRNYVHNLHAALAGEGVYAGMLPIGALIERSDAQRLFDANPDVRPEQEVERVEPDHLAERCWELYRRRDRVEDVVGNFGQEDLASA</sequence>
<dbReference type="InterPro" id="IPR036291">
    <property type="entry name" value="NAD(P)-bd_dom_sf"/>
</dbReference>
<dbReference type="EMBL" id="FQVN01000017">
    <property type="protein sequence ID" value="SHG96893.1"/>
    <property type="molecule type" value="Genomic_DNA"/>
</dbReference>
<dbReference type="Pfam" id="PF00106">
    <property type="entry name" value="adh_short"/>
    <property type="match status" value="1"/>
</dbReference>
<dbReference type="STRING" id="2017.SAMN05444320_11773"/>
<gene>
    <name evidence="1" type="ORF">SAMN05444320_11773</name>
</gene>
<name>A0A1M5P6P2_STRHI</name>
<dbReference type="AlphaFoldDB" id="A0A1M5P6P2"/>
<keyword evidence="2" id="KW-1185">Reference proteome</keyword>